<evidence type="ECO:0000313" key="1">
    <source>
        <dbReference type="EMBL" id="KAF3692163.1"/>
    </source>
</evidence>
<protein>
    <submittedName>
        <fullName evidence="1">Uncharacterized protein</fullName>
    </submittedName>
</protein>
<proteinExistence type="predicted"/>
<gene>
    <name evidence="1" type="ORF">EXN66_Car007839</name>
</gene>
<sequence>MERFRDKTISQSEWHESVSNRVVMPPQQSMSTFCVFILLSCSCCYCIVEILRTNKDSAEIPTVEGWNSIVK</sequence>
<accession>A0A6G1PPQ7</accession>
<evidence type="ECO:0000313" key="2">
    <source>
        <dbReference type="Proteomes" id="UP000503349"/>
    </source>
</evidence>
<keyword evidence="2" id="KW-1185">Reference proteome</keyword>
<organism evidence="1 2">
    <name type="scientific">Channa argus</name>
    <name type="common">Northern snakehead</name>
    <name type="synonym">Ophicephalus argus</name>
    <dbReference type="NCBI Taxonomy" id="215402"/>
    <lineage>
        <taxon>Eukaryota</taxon>
        <taxon>Metazoa</taxon>
        <taxon>Chordata</taxon>
        <taxon>Craniata</taxon>
        <taxon>Vertebrata</taxon>
        <taxon>Euteleostomi</taxon>
        <taxon>Actinopterygii</taxon>
        <taxon>Neopterygii</taxon>
        <taxon>Teleostei</taxon>
        <taxon>Neoteleostei</taxon>
        <taxon>Acanthomorphata</taxon>
        <taxon>Anabantaria</taxon>
        <taxon>Anabantiformes</taxon>
        <taxon>Channoidei</taxon>
        <taxon>Channidae</taxon>
        <taxon>Channa</taxon>
    </lineage>
</organism>
<reference evidence="2" key="2">
    <citation type="submission" date="2019-02" db="EMBL/GenBank/DDBJ databases">
        <title>Opniocepnalus argus Var Kimnra genome.</title>
        <authorList>
            <person name="Zhou C."/>
            <person name="Xiao S."/>
        </authorList>
    </citation>
    <scope>NUCLEOTIDE SEQUENCE [LARGE SCALE GENOMIC DNA]</scope>
</reference>
<dbReference type="Proteomes" id="UP000503349">
    <property type="component" value="Chromosome 7"/>
</dbReference>
<name>A0A6G1PPQ7_CHAAH</name>
<dbReference type="EMBL" id="CM015718">
    <property type="protein sequence ID" value="KAF3692163.1"/>
    <property type="molecule type" value="Genomic_DNA"/>
</dbReference>
<dbReference type="AlphaFoldDB" id="A0A6G1PPQ7"/>
<reference evidence="1 2" key="1">
    <citation type="submission" date="2019-02" db="EMBL/GenBank/DDBJ databases">
        <title>Opniocepnalus argus genome.</title>
        <authorList>
            <person name="Zhou C."/>
            <person name="Xiao S."/>
        </authorList>
    </citation>
    <scope>NUCLEOTIDE SEQUENCE [LARGE SCALE GENOMIC DNA]</scope>
    <source>
        <strain evidence="1">OARG1902GOOAL</strain>
        <tissue evidence="1">Muscle</tissue>
    </source>
</reference>